<keyword evidence="2" id="KW-1185">Reference proteome</keyword>
<comment type="caution">
    <text evidence="1">The sequence shown here is derived from an EMBL/GenBank/DDBJ whole genome shotgun (WGS) entry which is preliminary data.</text>
</comment>
<sequence length="308" mass="33596">MAFQIGSVDNSAGLAHYAMLEAIKLFAEGLPGGQPWQTLRYETVAADRELILKGPGLSGDDEIFIGFRTYQSVSADYYNLLVGVFTGYVPGNTFDQQPGAALCGVPAHNQRIEYWMVGNGQRIAFGLKVGTPVYTHGYAGKFLPYAAPGEYRAPLVCAGMLDGAEPTRFSDALMSFPYRGTRANMRMRSNMGSWLQPDCWPFVNTFLCGEVNGTQVRPTGQYYYPQRIELSDPANLFGTLDGILYIPGFDNSTENVLQIGGDFVVAHAGKTLAEIVAEIRGPANGRAFVVLQDVGRTGFSDYIAMEMT</sequence>
<gene>
    <name evidence="1" type="ORF">LTT95_08820</name>
</gene>
<dbReference type="EMBL" id="JAJQKU010000002">
    <property type="protein sequence ID" value="MCD9097040.1"/>
    <property type="molecule type" value="Genomic_DNA"/>
</dbReference>
<organism evidence="1 2">
    <name type="scientific">Luteimonas fraxinea</name>
    <dbReference type="NCBI Taxonomy" id="2901869"/>
    <lineage>
        <taxon>Bacteria</taxon>
        <taxon>Pseudomonadati</taxon>
        <taxon>Pseudomonadota</taxon>
        <taxon>Gammaproteobacteria</taxon>
        <taxon>Lysobacterales</taxon>
        <taxon>Lysobacteraceae</taxon>
        <taxon>Luteimonas</taxon>
    </lineage>
</organism>
<accession>A0ABS8UDR5</accession>
<evidence type="ECO:0000313" key="2">
    <source>
        <dbReference type="Proteomes" id="UP001430360"/>
    </source>
</evidence>
<protein>
    <submittedName>
        <fullName evidence="1">Uncharacterized protein</fullName>
    </submittedName>
</protein>
<reference evidence="1" key="1">
    <citation type="submission" date="2021-12" db="EMBL/GenBank/DDBJ databases">
        <authorList>
            <person name="Ulrich A."/>
        </authorList>
    </citation>
    <scope>NUCLEOTIDE SEQUENCE</scope>
    <source>
        <strain evidence="1">A1P009</strain>
    </source>
</reference>
<proteinExistence type="predicted"/>
<dbReference type="Proteomes" id="UP001430360">
    <property type="component" value="Unassembled WGS sequence"/>
</dbReference>
<evidence type="ECO:0000313" key="1">
    <source>
        <dbReference type="EMBL" id="MCD9097040.1"/>
    </source>
</evidence>
<dbReference type="RefSeq" id="WP_232135975.1">
    <property type="nucleotide sequence ID" value="NZ_JAJQKU010000002.1"/>
</dbReference>
<name>A0ABS8UDR5_9GAMM</name>
<reference evidence="1" key="2">
    <citation type="journal article" date="2022" name="Syst. Appl. Microbiol.">
        <title>Physiological and genomic characterisation of Luteimonas fraxinea sp. nov., a bacterial species associated with trees tolerant to ash dieback.</title>
        <authorList>
            <person name="Ulrich K."/>
            <person name="Becker R."/>
            <person name="Behrendt U."/>
            <person name="Kube M."/>
            <person name="Schneck V."/>
            <person name="Ulrich A."/>
        </authorList>
    </citation>
    <scope>NUCLEOTIDE SEQUENCE</scope>
    <source>
        <strain evidence="1">A1P009</strain>
    </source>
</reference>